<sequence>MLLMERDYNDLQEEVGDKSKLLNKLRKRYKAALAEIQDLEGEHYNEKADLLDTIRTMEVDLGFYKAIVDMMINENNLYKIKSKSSYNDEKSEWEVPPFVMKDKQMNLPKLGLQKAMRYVEEEKNNQMVEFKNNGTDYSDDDFNEAAHQSQMKIRKKKKKNKGLRGKSQAPPKDQSYNGRLNTENVDDTLNEDRDDEYDQFRDPNGLHDYNDLYNDNNGYSDMNEMSNAKLKKSAFNNGTGKINDYNAYGKNINSEPKLPPSLKWALDDDSRIDEDSLYYHRNQKANVHLAPLGSKVGQNVGKLNGNRITGSTMATSNTIYGSGDSTIIDKIPSVKKLSSQKTRRLQPLRR</sequence>
<name>A0A7S3NQ06_EUPCR</name>
<keyword evidence="1" id="KW-0175">Coiled coil</keyword>
<reference evidence="3" key="1">
    <citation type="submission" date="2021-01" db="EMBL/GenBank/DDBJ databases">
        <authorList>
            <person name="Corre E."/>
            <person name="Pelletier E."/>
            <person name="Niang G."/>
            <person name="Scheremetjew M."/>
            <person name="Finn R."/>
            <person name="Kale V."/>
            <person name="Holt S."/>
            <person name="Cochrane G."/>
            <person name="Meng A."/>
            <person name="Brown T."/>
            <person name="Cohen L."/>
        </authorList>
    </citation>
    <scope>NUCLEOTIDE SEQUENCE</scope>
    <source>
        <strain evidence="3">CT5</strain>
    </source>
</reference>
<feature type="coiled-coil region" evidence="1">
    <location>
        <begin position="8"/>
        <end position="42"/>
    </location>
</feature>
<gene>
    <name evidence="3" type="ORF">ECRA1380_LOCUS5299</name>
</gene>
<feature type="region of interest" description="Disordered" evidence="2">
    <location>
        <begin position="131"/>
        <end position="211"/>
    </location>
</feature>
<feature type="compositionally biased region" description="Basic residues" evidence="2">
    <location>
        <begin position="152"/>
        <end position="164"/>
    </location>
</feature>
<feature type="compositionally biased region" description="Basic and acidic residues" evidence="2">
    <location>
        <begin position="198"/>
        <end position="210"/>
    </location>
</feature>
<evidence type="ECO:0000256" key="2">
    <source>
        <dbReference type="SAM" id="MobiDB-lite"/>
    </source>
</evidence>
<feature type="compositionally biased region" description="Acidic residues" evidence="2">
    <location>
        <begin position="184"/>
        <end position="197"/>
    </location>
</feature>
<proteinExistence type="predicted"/>
<evidence type="ECO:0000313" key="3">
    <source>
        <dbReference type="EMBL" id="CAE0380338.1"/>
    </source>
</evidence>
<evidence type="ECO:0000256" key="1">
    <source>
        <dbReference type="SAM" id="Coils"/>
    </source>
</evidence>
<protein>
    <submittedName>
        <fullName evidence="3">Uncharacterized protein</fullName>
    </submittedName>
</protein>
<accession>A0A7S3NQ06</accession>
<dbReference type="AlphaFoldDB" id="A0A7S3NQ06"/>
<organism evidence="3">
    <name type="scientific">Euplotes crassus</name>
    <dbReference type="NCBI Taxonomy" id="5936"/>
    <lineage>
        <taxon>Eukaryota</taxon>
        <taxon>Sar</taxon>
        <taxon>Alveolata</taxon>
        <taxon>Ciliophora</taxon>
        <taxon>Intramacronucleata</taxon>
        <taxon>Spirotrichea</taxon>
        <taxon>Hypotrichia</taxon>
        <taxon>Euplotida</taxon>
        <taxon>Euplotidae</taxon>
        <taxon>Moneuplotes</taxon>
    </lineage>
</organism>
<feature type="compositionally biased region" description="Polar residues" evidence="2">
    <location>
        <begin position="174"/>
        <end position="183"/>
    </location>
</feature>
<dbReference type="EMBL" id="HBIK01011347">
    <property type="protein sequence ID" value="CAE0380338.1"/>
    <property type="molecule type" value="Transcribed_RNA"/>
</dbReference>